<dbReference type="EMBL" id="JAATLI010000004">
    <property type="protein sequence ID" value="NJC17776.1"/>
    <property type="molecule type" value="Genomic_DNA"/>
</dbReference>
<name>A0A7X5YDG6_9BACT</name>
<evidence type="ECO:0000313" key="4">
    <source>
        <dbReference type="Proteomes" id="UP001302374"/>
    </source>
</evidence>
<dbReference type="EMBL" id="CP043839">
    <property type="protein sequence ID" value="WOF13470.1"/>
    <property type="molecule type" value="Genomic_DNA"/>
</dbReference>
<keyword evidence="4" id="KW-1185">Reference proteome</keyword>
<organism evidence="1 3">
    <name type="scientific">Butyricimonas paravirosa</name>
    <dbReference type="NCBI Taxonomy" id="1472417"/>
    <lineage>
        <taxon>Bacteria</taxon>
        <taxon>Pseudomonadati</taxon>
        <taxon>Bacteroidota</taxon>
        <taxon>Bacteroidia</taxon>
        <taxon>Bacteroidales</taxon>
        <taxon>Odoribacteraceae</taxon>
        <taxon>Butyricimonas</taxon>
    </lineage>
</organism>
<evidence type="ECO:0000313" key="2">
    <source>
        <dbReference type="EMBL" id="WOF13470.1"/>
    </source>
</evidence>
<dbReference type="GeneID" id="86892606"/>
<dbReference type="Proteomes" id="UP000576368">
    <property type="component" value="Unassembled WGS sequence"/>
</dbReference>
<protein>
    <submittedName>
        <fullName evidence="1">Uncharacterized protein</fullName>
    </submittedName>
</protein>
<reference evidence="1 3" key="2">
    <citation type="submission" date="2020-03" db="EMBL/GenBank/DDBJ databases">
        <title>Genomic Encyclopedia of Type Strains, Phase IV (KMG-IV): sequencing the most valuable type-strain genomes for metagenomic binning, comparative biology and taxonomic classification.</title>
        <authorList>
            <person name="Goeker M."/>
        </authorList>
    </citation>
    <scope>NUCLEOTIDE SEQUENCE [LARGE SCALE GENOMIC DNA]</scope>
    <source>
        <strain evidence="1 3">DSM 105722</strain>
    </source>
</reference>
<accession>A0A7X5YDG6</accession>
<reference evidence="2 4" key="1">
    <citation type="submission" date="2019-09" db="EMBL/GenBank/DDBJ databases">
        <title>Butyricimonas paravirosa DSM 105722 (=214-4 = JCM 18677 = CCUG 65563).</title>
        <authorList>
            <person name="Le Roy T."/>
            <person name="Cani P.D."/>
        </authorList>
    </citation>
    <scope>NUCLEOTIDE SEQUENCE [LARGE SCALE GENOMIC DNA]</scope>
    <source>
        <strain evidence="2 4">DSM 105722</strain>
    </source>
</reference>
<dbReference type="Proteomes" id="UP001302374">
    <property type="component" value="Chromosome"/>
</dbReference>
<dbReference type="RefSeq" id="WP_147344436.1">
    <property type="nucleotide sequence ID" value="NZ_BMPA01000004.1"/>
</dbReference>
<sequence length="99" mass="10833">MMVINYSILARSEEQVQGINVSLSTEFEEGGLPASVTFNASTNIVVNGQDVYMSMGGDYNLEFGLFSGLSNSSFPASFIVELENKIKEFFDSIKASRES</sequence>
<gene>
    <name evidence="2" type="ORF">F1644_14885</name>
    <name evidence="1" type="ORF">GGR15_001391</name>
</gene>
<evidence type="ECO:0000313" key="3">
    <source>
        <dbReference type="Proteomes" id="UP000576368"/>
    </source>
</evidence>
<evidence type="ECO:0000313" key="1">
    <source>
        <dbReference type="EMBL" id="NJC17776.1"/>
    </source>
</evidence>
<dbReference type="AlphaFoldDB" id="A0A7X5YDG6"/>
<proteinExistence type="predicted"/>